<evidence type="ECO:0000313" key="4">
    <source>
        <dbReference type="Proteomes" id="UP000069135"/>
    </source>
</evidence>
<dbReference type="InterPro" id="IPR001119">
    <property type="entry name" value="SLH_dom"/>
</dbReference>
<dbReference type="Proteomes" id="UP000069135">
    <property type="component" value="Chromosome"/>
</dbReference>
<organism evidence="3 4">
    <name type="scientific">Candidatus Peribacter riflensis</name>
    <dbReference type="NCBI Taxonomy" id="1735162"/>
    <lineage>
        <taxon>Bacteria</taxon>
        <taxon>Candidatus Peregrinibacteriota</taxon>
        <taxon>Candidatus Peribacteria</taxon>
        <taxon>Candidatus Peribacterales</taxon>
        <taxon>Candidatus Peribacteraceae</taxon>
        <taxon>Candidatus Peribacter</taxon>
    </lineage>
</organism>
<sequence length="207" mass="22542">MRTRSISALLTCSLLLPQLASAYFPEDVMLPPKAPAIIMMEEPVLLPLPPPLPAVGSVAYTWDSDATIRRSTFVAAIVRRLFRPTERCFPKLSESDYSLLARDVEKDASYGIDLCTAMRAGVMRGLTDGTFRPNALVTRAQAAKALAKAFHLATDTTDPKEFWSDHYVDALIAGGALSADADLDGPITRGELSTMLWAVRAMAKARE</sequence>
<dbReference type="Pfam" id="PF00395">
    <property type="entry name" value="SLH"/>
    <property type="match status" value="1"/>
</dbReference>
<proteinExistence type="predicted"/>
<evidence type="ECO:0000313" key="3">
    <source>
        <dbReference type="EMBL" id="ALM12837.1"/>
    </source>
</evidence>
<protein>
    <submittedName>
        <fullName evidence="3">Putative S-layer protein</fullName>
    </submittedName>
</protein>
<dbReference type="STRING" id="1735162.PeribacterB2_0135"/>
<keyword evidence="1" id="KW-0732">Signal</keyword>
<dbReference type="PROSITE" id="PS51272">
    <property type="entry name" value="SLH"/>
    <property type="match status" value="1"/>
</dbReference>
<gene>
    <name evidence="3" type="ORF">PeribacterD1_0135</name>
</gene>
<accession>A0A0S1SMK4</accession>
<feature type="signal peptide" evidence="1">
    <location>
        <begin position="1"/>
        <end position="22"/>
    </location>
</feature>
<feature type="domain" description="SLH" evidence="2">
    <location>
        <begin position="97"/>
        <end position="160"/>
    </location>
</feature>
<evidence type="ECO:0000256" key="1">
    <source>
        <dbReference type="SAM" id="SignalP"/>
    </source>
</evidence>
<dbReference type="AlphaFoldDB" id="A0A0S1SRM3"/>
<accession>A0A0S1SA99</accession>
<dbReference type="PATRIC" id="fig|1735161.3.peg.135"/>
<name>A0A0S1SRM3_9BACT</name>
<feature type="chain" id="PRO_5009797884" evidence="1">
    <location>
        <begin position="23"/>
        <end position="207"/>
    </location>
</feature>
<accession>A0A0S1SRM3</accession>
<dbReference type="KEGG" id="prf:PeribacterA2_0135"/>
<evidence type="ECO:0000259" key="2">
    <source>
        <dbReference type="PROSITE" id="PS51272"/>
    </source>
</evidence>
<reference evidence="4" key="1">
    <citation type="submission" date="2015-10" db="EMBL/GenBank/DDBJ databases">
        <title>Analysis of five complete genome sequences for members of the class Peribacteria in the recently recognized Peregrinibacteria bacterial phylum.</title>
        <authorList>
            <person name="Anantharaman K."/>
            <person name="Brown C.T."/>
            <person name="Burstein D."/>
            <person name="Castelle C.J."/>
            <person name="Probst A.J."/>
            <person name="Thomas B.C."/>
            <person name="Williams K.H."/>
            <person name="Banfield J.F."/>
        </authorList>
    </citation>
    <scope>NUCLEOTIDE SEQUENCE [LARGE SCALE GENOMIC DNA]</scope>
</reference>
<accession>A0A0S1SND9</accession>
<accession>A0A0S1SJE1</accession>
<dbReference type="EMBL" id="CP013065">
    <property type="protein sequence ID" value="ALM12837.1"/>
    <property type="molecule type" value="Genomic_DNA"/>
</dbReference>
<reference evidence="3 4" key="2">
    <citation type="journal article" date="2016" name="PeerJ">
        <title>Analysis of five complete genome sequences for members of the class Peribacteria in the recently recognized Peregrinibacteria bacterial phylum.</title>
        <authorList>
            <person name="Anantharaman K."/>
            <person name="Brown C.T."/>
            <person name="Burstein D."/>
            <person name="Castelle C.J."/>
            <person name="Probst A.J."/>
            <person name="Thomas B.C."/>
            <person name="Williams K.H."/>
            <person name="Banfield J.F."/>
        </authorList>
    </citation>
    <scope>NUCLEOTIDE SEQUENCE [LARGE SCALE GENOMIC DNA]</scope>
    <source>
        <strain evidence="3">RIFOXYD1_FULL_PER-ii_59_16</strain>
    </source>
</reference>